<dbReference type="GO" id="GO:0006364">
    <property type="term" value="P:rRNA processing"/>
    <property type="evidence" value="ECO:0007669"/>
    <property type="project" value="UniProtKB-UniRule"/>
</dbReference>
<keyword evidence="4 9" id="KW-0507">mRNA processing</keyword>
<feature type="active site" evidence="9">
    <location>
        <position position="133"/>
    </location>
</feature>
<dbReference type="SMART" id="SM00358">
    <property type="entry name" value="DSRM"/>
    <property type="match status" value="1"/>
</dbReference>
<keyword evidence="8 9" id="KW-0694">RNA-binding</keyword>
<dbReference type="CDD" id="cd00593">
    <property type="entry name" value="RIBOc"/>
    <property type="match status" value="1"/>
</dbReference>
<comment type="function">
    <text evidence="9">Digests double-stranded RNA. Involved in the processing of primary rRNA transcript to yield the immediate precursors to the large and small rRNAs (23S and 16S). Processes some mRNAs, and tRNAs when they are encoded in the rRNA operon. Processes pre-crRNA and tracrRNA of type II CRISPR loci if present in the organism.</text>
</comment>
<dbReference type="PROSITE" id="PS50137">
    <property type="entry name" value="DS_RBD"/>
    <property type="match status" value="1"/>
</dbReference>
<comment type="subcellular location">
    <subcellularLocation>
        <location evidence="9">Cytoplasm</location>
    </subcellularLocation>
</comment>
<feature type="binding site" evidence="9">
    <location>
        <position position="130"/>
    </location>
    <ligand>
        <name>Mg(2+)</name>
        <dbReference type="ChEBI" id="CHEBI:18420"/>
    </ligand>
</feature>
<dbReference type="GO" id="GO:0019843">
    <property type="term" value="F:rRNA binding"/>
    <property type="evidence" value="ECO:0007669"/>
    <property type="project" value="UniProtKB-KW"/>
</dbReference>
<keyword evidence="9" id="KW-0819">tRNA processing</keyword>
<evidence type="ECO:0000256" key="1">
    <source>
        <dbReference type="ARBA" id="ARBA00000109"/>
    </source>
</evidence>
<feature type="binding site" evidence="9">
    <location>
        <position position="133"/>
    </location>
    <ligand>
        <name>Mg(2+)</name>
        <dbReference type="ChEBI" id="CHEBI:18420"/>
    </ligand>
</feature>
<keyword evidence="7 9" id="KW-0378">Hydrolase</keyword>
<dbReference type="PROSITE" id="PS50142">
    <property type="entry name" value="RNASE_3_2"/>
    <property type="match status" value="1"/>
</dbReference>
<evidence type="ECO:0000256" key="5">
    <source>
        <dbReference type="ARBA" id="ARBA00022722"/>
    </source>
</evidence>
<dbReference type="Gene3D" id="1.10.1520.10">
    <property type="entry name" value="Ribonuclease III domain"/>
    <property type="match status" value="1"/>
</dbReference>
<keyword evidence="5 9" id="KW-0540">Nuclease</keyword>
<evidence type="ECO:0000313" key="12">
    <source>
        <dbReference type="EMBL" id="OGH68972.1"/>
    </source>
</evidence>
<gene>
    <name evidence="9" type="primary">rnc</name>
    <name evidence="12" type="ORF">A2754_01080</name>
</gene>
<dbReference type="SUPFAM" id="SSF54768">
    <property type="entry name" value="dsRNA-binding domain-like"/>
    <property type="match status" value="1"/>
</dbReference>
<evidence type="ECO:0000256" key="2">
    <source>
        <dbReference type="ARBA" id="ARBA00010183"/>
    </source>
</evidence>
<protein>
    <recommendedName>
        <fullName evidence="9">Ribonuclease 3</fullName>
        <ecNumber evidence="9">3.1.26.3</ecNumber>
    </recommendedName>
    <alternativeName>
        <fullName evidence="9">Ribonuclease III</fullName>
        <shortName evidence="9">RNase III</shortName>
    </alternativeName>
</protein>
<keyword evidence="9" id="KW-0479">Metal-binding</keyword>
<reference evidence="12 13" key="1">
    <citation type="journal article" date="2016" name="Nat. Commun.">
        <title>Thousands of microbial genomes shed light on interconnected biogeochemical processes in an aquifer system.</title>
        <authorList>
            <person name="Anantharaman K."/>
            <person name="Brown C.T."/>
            <person name="Hug L.A."/>
            <person name="Sharon I."/>
            <person name="Castelle C.J."/>
            <person name="Probst A.J."/>
            <person name="Thomas B.C."/>
            <person name="Singh A."/>
            <person name="Wilkins M.J."/>
            <person name="Karaoz U."/>
            <person name="Brodie E.L."/>
            <person name="Williams K.H."/>
            <person name="Hubbard S.S."/>
            <person name="Banfield J.F."/>
        </authorList>
    </citation>
    <scope>NUCLEOTIDE SEQUENCE [LARGE SCALE GENOMIC DNA]</scope>
</reference>
<feature type="domain" description="DRBM" evidence="10">
    <location>
        <begin position="171"/>
        <end position="236"/>
    </location>
</feature>
<evidence type="ECO:0000259" key="11">
    <source>
        <dbReference type="PROSITE" id="PS50142"/>
    </source>
</evidence>
<dbReference type="Pfam" id="PF00035">
    <property type="entry name" value="dsrm"/>
    <property type="match status" value="1"/>
</dbReference>
<dbReference type="SUPFAM" id="SSF69065">
    <property type="entry name" value="RNase III domain-like"/>
    <property type="match status" value="1"/>
</dbReference>
<evidence type="ECO:0000256" key="6">
    <source>
        <dbReference type="ARBA" id="ARBA00022759"/>
    </source>
</evidence>
<name>A0A1F6MBC6_9BACT</name>
<dbReference type="Pfam" id="PF14622">
    <property type="entry name" value="Ribonucleas_3_3"/>
    <property type="match status" value="1"/>
</dbReference>
<evidence type="ECO:0000256" key="4">
    <source>
        <dbReference type="ARBA" id="ARBA00022664"/>
    </source>
</evidence>
<keyword evidence="9" id="KW-0699">rRNA-binding</keyword>
<dbReference type="InterPro" id="IPR000999">
    <property type="entry name" value="RNase_III_dom"/>
</dbReference>
<dbReference type="PROSITE" id="PS00517">
    <property type="entry name" value="RNASE_3_1"/>
    <property type="match status" value="1"/>
</dbReference>
<keyword evidence="9" id="KW-0460">Magnesium</keyword>
<evidence type="ECO:0000256" key="3">
    <source>
        <dbReference type="ARBA" id="ARBA00022552"/>
    </source>
</evidence>
<dbReference type="GO" id="GO:0010468">
    <property type="term" value="P:regulation of gene expression"/>
    <property type="evidence" value="ECO:0007669"/>
    <property type="project" value="TreeGrafter"/>
</dbReference>
<dbReference type="SMART" id="SM00535">
    <property type="entry name" value="RIBOc"/>
    <property type="match status" value="1"/>
</dbReference>
<evidence type="ECO:0000256" key="7">
    <source>
        <dbReference type="ARBA" id="ARBA00022801"/>
    </source>
</evidence>
<dbReference type="InterPro" id="IPR014720">
    <property type="entry name" value="dsRBD_dom"/>
</dbReference>
<feature type="active site" evidence="9">
    <location>
        <position position="61"/>
    </location>
</feature>
<dbReference type="GO" id="GO:0004525">
    <property type="term" value="F:ribonuclease III activity"/>
    <property type="evidence" value="ECO:0007669"/>
    <property type="project" value="UniProtKB-UniRule"/>
</dbReference>
<comment type="caution">
    <text evidence="12">The sequence shown here is derived from an EMBL/GenBank/DDBJ whole genome shotgun (WGS) entry which is preliminary data.</text>
</comment>
<dbReference type="Gene3D" id="3.30.160.20">
    <property type="match status" value="1"/>
</dbReference>
<dbReference type="InterPro" id="IPR036389">
    <property type="entry name" value="RNase_III_sf"/>
</dbReference>
<dbReference type="GO" id="GO:0003725">
    <property type="term" value="F:double-stranded RNA binding"/>
    <property type="evidence" value="ECO:0007669"/>
    <property type="project" value="TreeGrafter"/>
</dbReference>
<keyword evidence="9" id="KW-0963">Cytoplasm</keyword>
<feature type="binding site" evidence="9">
    <location>
        <position position="57"/>
    </location>
    <ligand>
        <name>Mg(2+)</name>
        <dbReference type="ChEBI" id="CHEBI:18420"/>
    </ligand>
</feature>
<dbReference type="HAMAP" id="MF_00104">
    <property type="entry name" value="RNase_III"/>
    <property type="match status" value="1"/>
</dbReference>
<dbReference type="Proteomes" id="UP000177953">
    <property type="component" value="Unassembled WGS sequence"/>
</dbReference>
<comment type="similarity">
    <text evidence="2">Belongs to the ribonuclease III family.</text>
</comment>
<dbReference type="GO" id="GO:0005737">
    <property type="term" value="C:cytoplasm"/>
    <property type="evidence" value="ECO:0007669"/>
    <property type="project" value="UniProtKB-SubCell"/>
</dbReference>
<dbReference type="EC" id="3.1.26.3" evidence="9"/>
<feature type="domain" description="RNase III" evidence="11">
    <location>
        <begin position="15"/>
        <end position="144"/>
    </location>
</feature>
<dbReference type="NCBIfam" id="TIGR02191">
    <property type="entry name" value="RNaseIII"/>
    <property type="match status" value="1"/>
</dbReference>
<proteinExistence type="inferred from homology"/>
<comment type="cofactor">
    <cofactor evidence="9">
        <name>Mg(2+)</name>
        <dbReference type="ChEBI" id="CHEBI:18420"/>
    </cofactor>
</comment>
<dbReference type="FunFam" id="1.10.1520.10:FF:000001">
    <property type="entry name" value="Ribonuclease 3"/>
    <property type="match status" value="1"/>
</dbReference>
<evidence type="ECO:0000256" key="9">
    <source>
        <dbReference type="HAMAP-Rule" id="MF_00104"/>
    </source>
</evidence>
<comment type="catalytic activity">
    <reaction evidence="1 9">
        <text>Endonucleolytic cleavage to 5'-phosphomonoester.</text>
        <dbReference type="EC" id="3.1.26.3"/>
    </reaction>
</comment>
<dbReference type="EMBL" id="MFPU01000073">
    <property type="protein sequence ID" value="OGH68972.1"/>
    <property type="molecule type" value="Genomic_DNA"/>
</dbReference>
<dbReference type="GO" id="GO:0006397">
    <property type="term" value="P:mRNA processing"/>
    <property type="evidence" value="ECO:0007669"/>
    <property type="project" value="UniProtKB-UniRule"/>
</dbReference>
<organism evidence="12 13">
    <name type="scientific">Candidatus Magasanikbacteria bacterium RIFCSPHIGHO2_01_FULL_47_8</name>
    <dbReference type="NCBI Taxonomy" id="1798673"/>
    <lineage>
        <taxon>Bacteria</taxon>
        <taxon>Candidatus Magasanikiibacteriota</taxon>
    </lineage>
</organism>
<sequence length="256" mass="28936">MESLYSLPEVTEKKFPTLEEKIGIIFKRKELLVQAFVHRSYLNEHHEFPLGHNERLEFLGDAVLELIVTEFLFEEYANPEGELTNWRAALVNAKILATIAYEIGMEPYLFLSHGEAKDAGTKARDYIMANTIEALIGAIYLDQGYDITRQFVTRWVITKLPDVLEQGLYLDAKSRFQESAQELLGTTPTYRVLHEEGPDHNKVFRVGVFLDKELVAAGEGSSKQEAQTEAAEAAVKVKGWKGPKIHILKRSSGDPI</sequence>
<evidence type="ECO:0000313" key="13">
    <source>
        <dbReference type="Proteomes" id="UP000177953"/>
    </source>
</evidence>
<dbReference type="CDD" id="cd10845">
    <property type="entry name" value="DSRM_RNAse_III_family"/>
    <property type="match status" value="1"/>
</dbReference>
<dbReference type="InterPro" id="IPR011907">
    <property type="entry name" value="RNase_III"/>
</dbReference>
<evidence type="ECO:0000256" key="8">
    <source>
        <dbReference type="ARBA" id="ARBA00022884"/>
    </source>
</evidence>
<dbReference type="AlphaFoldDB" id="A0A1F6MBC6"/>
<evidence type="ECO:0000259" key="10">
    <source>
        <dbReference type="PROSITE" id="PS50137"/>
    </source>
</evidence>
<comment type="subunit">
    <text evidence="9">Homodimer.</text>
</comment>
<accession>A0A1F6MBC6</accession>
<dbReference type="PANTHER" id="PTHR11207:SF0">
    <property type="entry name" value="RIBONUCLEASE 3"/>
    <property type="match status" value="1"/>
</dbReference>
<dbReference type="GO" id="GO:0008033">
    <property type="term" value="P:tRNA processing"/>
    <property type="evidence" value="ECO:0007669"/>
    <property type="project" value="UniProtKB-KW"/>
</dbReference>
<keyword evidence="6 9" id="KW-0255">Endonuclease</keyword>
<dbReference type="PANTHER" id="PTHR11207">
    <property type="entry name" value="RIBONUCLEASE III"/>
    <property type="match status" value="1"/>
</dbReference>
<dbReference type="GO" id="GO:0046872">
    <property type="term" value="F:metal ion binding"/>
    <property type="evidence" value="ECO:0007669"/>
    <property type="project" value="UniProtKB-KW"/>
</dbReference>
<keyword evidence="3 9" id="KW-0698">rRNA processing</keyword>